<dbReference type="AlphaFoldDB" id="A0AAU6T3W9"/>
<sequence>MSHQLTFADYEFNGKRRKTREVILDSHRGSAPMLGVSYEGMSTPEREAKIQARKEEEEIRKEFRRVAVVAVYGSV</sequence>
<gene>
    <name evidence="1" type="ORF">MRK42_12095</name>
</gene>
<protein>
    <submittedName>
        <fullName evidence="1">Uncharacterized protein</fullName>
    </submittedName>
</protein>
<name>A0AAU6T3W9_9GAMM</name>
<accession>A0AAU6T3W9</accession>
<reference evidence="1" key="1">
    <citation type="submission" date="2022-03" db="EMBL/GenBank/DDBJ databases">
        <title>Sea Food Isolates.</title>
        <authorList>
            <person name="Li C."/>
        </authorList>
    </citation>
    <scope>NUCLEOTIDE SEQUENCE</scope>
    <source>
        <strain evidence="1">19NY04SH05-1</strain>
    </source>
</reference>
<organism evidence="1">
    <name type="scientific">Aeromonas sp. 19NY04SH05-1</name>
    <dbReference type="NCBI Taxonomy" id="2920537"/>
    <lineage>
        <taxon>Bacteria</taxon>
        <taxon>Pseudomonadati</taxon>
        <taxon>Pseudomonadota</taxon>
        <taxon>Gammaproteobacteria</taxon>
        <taxon>Aeromonadales</taxon>
        <taxon>Aeromonadaceae</taxon>
        <taxon>Aeromonas</taxon>
    </lineage>
</organism>
<dbReference type="EMBL" id="CP095328">
    <property type="protein sequence ID" value="XAG39763.1"/>
    <property type="molecule type" value="Genomic_DNA"/>
</dbReference>
<evidence type="ECO:0000313" key="1">
    <source>
        <dbReference type="EMBL" id="XAG39763.1"/>
    </source>
</evidence>
<dbReference type="RefSeq" id="WP_043133670.1">
    <property type="nucleotide sequence ID" value="NZ_CP095328.1"/>
</dbReference>
<proteinExistence type="predicted"/>